<evidence type="ECO:0000313" key="8">
    <source>
        <dbReference type="EMBL" id="AJE04650.1"/>
    </source>
</evidence>
<organism evidence="8 9">
    <name type="scientific">Geobacter pickeringii</name>
    <dbReference type="NCBI Taxonomy" id="345632"/>
    <lineage>
        <taxon>Bacteria</taxon>
        <taxon>Pseudomonadati</taxon>
        <taxon>Thermodesulfobacteriota</taxon>
        <taxon>Desulfuromonadia</taxon>
        <taxon>Geobacterales</taxon>
        <taxon>Geobacteraceae</taxon>
        <taxon>Geobacter</taxon>
    </lineage>
</organism>
<feature type="domain" description="Solute-binding protein family 3/N-terminal" evidence="6">
    <location>
        <begin position="33"/>
        <end position="253"/>
    </location>
</feature>
<dbReference type="HOGENOM" id="CLU_019602_18_2_7"/>
<dbReference type="SUPFAM" id="SSF53850">
    <property type="entry name" value="Periplasmic binding protein-like II"/>
    <property type="match status" value="1"/>
</dbReference>
<evidence type="ECO:0000259" key="7">
    <source>
        <dbReference type="SMART" id="SM00079"/>
    </source>
</evidence>
<evidence type="ECO:0000256" key="3">
    <source>
        <dbReference type="ARBA" id="ARBA00022729"/>
    </source>
</evidence>
<dbReference type="SMART" id="SM00079">
    <property type="entry name" value="PBPe"/>
    <property type="match status" value="1"/>
</dbReference>
<evidence type="ECO:0000256" key="1">
    <source>
        <dbReference type="ARBA" id="ARBA00004196"/>
    </source>
</evidence>
<sequence length="253" mass="27439">MNIIRRALTLIALVGICSVSAAPQQAAAAGKRTIAVATDATWPPMEMVDANKKIVGFDIDLMNAIAKEAGLTVEYKNTAWDGIFAGLTGGRYDAIISSVTITDERKKQYDFSDPYIQIGQILVVPKTEARAAKIADLKGKKVGAQIGTTGAFEIKKVQGVELKNYDEIGLAFEDMAAGRISGVVCDEPTAAHYALQKAEYKNKFKIVGKSFTSEAYGIVVKKGDKELVALLNKGIKAVQAKKIEDQLRKKWLR</sequence>
<feature type="chain" id="PRO_5002113779" evidence="5">
    <location>
        <begin position="22"/>
        <end position="253"/>
    </location>
</feature>
<dbReference type="GO" id="GO:0015276">
    <property type="term" value="F:ligand-gated monoatomic ion channel activity"/>
    <property type="evidence" value="ECO:0007669"/>
    <property type="project" value="InterPro"/>
</dbReference>
<dbReference type="RefSeq" id="WP_039744851.1">
    <property type="nucleotide sequence ID" value="NZ_CP009788.1"/>
</dbReference>
<keyword evidence="3 5" id="KW-0732">Signal</keyword>
<reference evidence="8 9" key="1">
    <citation type="journal article" date="2015" name="Genome Announc.">
        <title>Complete Genome of Geobacter pickeringii G13T, a Metal-Reducing Isolate from Sedimentary Kaolin Deposits.</title>
        <authorList>
            <person name="Badalamenti J.P."/>
            <person name="Bond D.R."/>
        </authorList>
    </citation>
    <scope>NUCLEOTIDE SEQUENCE [LARGE SCALE GENOMIC DNA]</scope>
    <source>
        <strain evidence="8 9">G13</strain>
    </source>
</reference>
<feature type="domain" description="Ionotropic glutamate receptor C-terminal" evidence="7">
    <location>
        <begin position="33"/>
        <end position="253"/>
    </location>
</feature>
<evidence type="ECO:0000256" key="4">
    <source>
        <dbReference type="RuleBase" id="RU003744"/>
    </source>
</evidence>
<dbReference type="PROSITE" id="PS01039">
    <property type="entry name" value="SBP_BACTERIAL_3"/>
    <property type="match status" value="1"/>
</dbReference>
<dbReference type="CDD" id="cd13624">
    <property type="entry name" value="PBP2_Arg_Lys_His"/>
    <property type="match status" value="1"/>
</dbReference>
<dbReference type="SMART" id="SM00062">
    <property type="entry name" value="PBPb"/>
    <property type="match status" value="1"/>
</dbReference>
<dbReference type="PANTHER" id="PTHR35936:SF17">
    <property type="entry name" value="ARGININE-BINDING EXTRACELLULAR PROTEIN ARTP"/>
    <property type="match status" value="1"/>
</dbReference>
<name>A0A0B5BJH3_9BACT</name>
<dbReference type="GO" id="GO:0030313">
    <property type="term" value="C:cell envelope"/>
    <property type="evidence" value="ECO:0007669"/>
    <property type="project" value="UniProtKB-SubCell"/>
</dbReference>
<evidence type="ECO:0000256" key="2">
    <source>
        <dbReference type="ARBA" id="ARBA00010333"/>
    </source>
</evidence>
<dbReference type="FunFam" id="3.40.190.10:FF:000717">
    <property type="entry name" value="Polar amino acid/opine ABC transporter, periplasmic amino acid-binding protein"/>
    <property type="match status" value="1"/>
</dbReference>
<gene>
    <name evidence="8" type="ORF">GPICK_15870</name>
</gene>
<dbReference type="AlphaFoldDB" id="A0A0B5BJH3"/>
<dbReference type="PANTHER" id="PTHR35936">
    <property type="entry name" value="MEMBRANE-BOUND LYTIC MUREIN TRANSGLYCOSYLASE F"/>
    <property type="match status" value="1"/>
</dbReference>
<evidence type="ECO:0000313" key="9">
    <source>
        <dbReference type="Proteomes" id="UP000057609"/>
    </source>
</evidence>
<dbReference type="GO" id="GO:0016020">
    <property type="term" value="C:membrane"/>
    <property type="evidence" value="ECO:0007669"/>
    <property type="project" value="InterPro"/>
</dbReference>
<dbReference type="InterPro" id="IPR001320">
    <property type="entry name" value="Iontro_rcpt_C"/>
</dbReference>
<protein>
    <submittedName>
        <fullName evidence="8">Amino acid ABC transporter substrate-binding protein</fullName>
    </submittedName>
</protein>
<feature type="signal peptide" evidence="5">
    <location>
        <begin position="1"/>
        <end position="21"/>
    </location>
</feature>
<dbReference type="OrthoDB" id="6192933at2"/>
<comment type="subcellular location">
    <subcellularLocation>
        <location evidence="1">Cell envelope</location>
    </subcellularLocation>
</comment>
<dbReference type="Proteomes" id="UP000057609">
    <property type="component" value="Chromosome"/>
</dbReference>
<evidence type="ECO:0000256" key="5">
    <source>
        <dbReference type="SAM" id="SignalP"/>
    </source>
</evidence>
<dbReference type="InterPro" id="IPR001638">
    <property type="entry name" value="Solute-binding_3/MltF_N"/>
</dbReference>
<dbReference type="InterPro" id="IPR018313">
    <property type="entry name" value="SBP_3_CS"/>
</dbReference>
<dbReference type="Gene3D" id="3.40.190.10">
    <property type="entry name" value="Periplasmic binding protein-like II"/>
    <property type="match status" value="2"/>
</dbReference>
<accession>A0A0B5BJH3</accession>
<dbReference type="Pfam" id="PF00497">
    <property type="entry name" value="SBP_bac_3"/>
    <property type="match status" value="1"/>
</dbReference>
<dbReference type="STRING" id="345632.GPICK_15870"/>
<dbReference type="EMBL" id="CP009788">
    <property type="protein sequence ID" value="AJE04650.1"/>
    <property type="molecule type" value="Genomic_DNA"/>
</dbReference>
<proteinExistence type="inferred from homology"/>
<keyword evidence="9" id="KW-1185">Reference proteome</keyword>
<evidence type="ECO:0000259" key="6">
    <source>
        <dbReference type="SMART" id="SM00062"/>
    </source>
</evidence>
<comment type="similarity">
    <text evidence="2 4">Belongs to the bacterial solute-binding protein 3 family.</text>
</comment>
<dbReference type="KEGG" id="gpi:GPICK_15870"/>